<dbReference type="Proteomes" id="UP001596244">
    <property type="component" value="Unassembled WGS sequence"/>
</dbReference>
<comment type="caution">
    <text evidence="1">The sequence shown here is derived from an EMBL/GenBank/DDBJ whole genome shotgun (WGS) entry which is preliminary data.</text>
</comment>
<proteinExistence type="predicted"/>
<organism evidence="1 2">
    <name type="scientific">Corynebacterium nasicanis</name>
    <dbReference type="NCBI Taxonomy" id="1448267"/>
    <lineage>
        <taxon>Bacteria</taxon>
        <taxon>Bacillati</taxon>
        <taxon>Actinomycetota</taxon>
        <taxon>Actinomycetes</taxon>
        <taxon>Mycobacteriales</taxon>
        <taxon>Corynebacteriaceae</taxon>
        <taxon>Corynebacterium</taxon>
    </lineage>
</organism>
<keyword evidence="2" id="KW-1185">Reference proteome</keyword>
<evidence type="ECO:0000313" key="2">
    <source>
        <dbReference type="Proteomes" id="UP001596244"/>
    </source>
</evidence>
<dbReference type="EMBL" id="JBHSQE010000001">
    <property type="protein sequence ID" value="MFC6145864.1"/>
    <property type="molecule type" value="Genomic_DNA"/>
</dbReference>
<protein>
    <submittedName>
        <fullName evidence="1">CAP domain-containing protein</fullName>
    </submittedName>
</protein>
<name>A0ABW1Q944_9CORY</name>
<evidence type="ECO:0000313" key="1">
    <source>
        <dbReference type="EMBL" id="MFC6145864.1"/>
    </source>
</evidence>
<accession>A0ABW1Q944</accession>
<dbReference type="RefSeq" id="WP_376999886.1">
    <property type="nucleotide sequence ID" value="NZ_JBHSQE010000001.1"/>
</dbReference>
<gene>
    <name evidence="1" type="ORF">ACFPUZ_03440</name>
</gene>
<sequence length="179" mass="19354">MFRLSSAPWRGPRGLQDVLSNMGMLITVMGLITSLLMAVAPSGPASEDPGDPDTGYVQPDPVTQEWLEQIRVDINAALIELRAKEGVAPVLPDPHMQLAVQRLTERSAVADRALPSPNNVTMLQHHLPRNSASGHAFLDAWLHSEPHAAVLLDARYSYSAVGVAVDHGKVWVAVQLSES</sequence>
<reference evidence="2" key="1">
    <citation type="journal article" date="2019" name="Int. J. Syst. Evol. Microbiol.">
        <title>The Global Catalogue of Microorganisms (GCM) 10K type strain sequencing project: providing services to taxonomists for standard genome sequencing and annotation.</title>
        <authorList>
            <consortium name="The Broad Institute Genomics Platform"/>
            <consortium name="The Broad Institute Genome Sequencing Center for Infectious Disease"/>
            <person name="Wu L."/>
            <person name="Ma J."/>
        </authorList>
    </citation>
    <scope>NUCLEOTIDE SEQUENCE [LARGE SCALE GENOMIC DNA]</scope>
    <source>
        <strain evidence="2">CCUG 51943</strain>
    </source>
</reference>